<keyword evidence="2 4" id="KW-0863">Zinc-finger</keyword>
<dbReference type="GO" id="GO:0008270">
    <property type="term" value="F:zinc ion binding"/>
    <property type="evidence" value="ECO:0007669"/>
    <property type="project" value="UniProtKB-KW"/>
</dbReference>
<evidence type="ECO:0000256" key="5">
    <source>
        <dbReference type="SAM" id="MobiDB-lite"/>
    </source>
</evidence>
<evidence type="ECO:0000256" key="4">
    <source>
        <dbReference type="PROSITE-ProRule" id="PRU00600"/>
    </source>
</evidence>
<dbReference type="Gene3D" id="6.10.250.3410">
    <property type="entry name" value="DBF zinc finger"/>
    <property type="match status" value="1"/>
</dbReference>
<dbReference type="Proteomes" id="UP000092321">
    <property type="component" value="Unassembled WGS sequence"/>
</dbReference>
<gene>
    <name evidence="7" type="ORF">HANVADRAFT_53064</name>
</gene>
<feature type="compositionally biased region" description="Acidic residues" evidence="5">
    <location>
        <begin position="237"/>
        <end position="254"/>
    </location>
</feature>
<feature type="region of interest" description="Disordered" evidence="5">
    <location>
        <begin position="977"/>
        <end position="1022"/>
    </location>
</feature>
<proteinExistence type="predicted"/>
<dbReference type="EMBL" id="LXPE01000017">
    <property type="protein sequence ID" value="OBA26454.1"/>
    <property type="molecule type" value="Genomic_DNA"/>
</dbReference>
<dbReference type="Pfam" id="PF08630">
    <property type="entry name" value="Dfp1_Him1_M"/>
    <property type="match status" value="1"/>
</dbReference>
<dbReference type="Pfam" id="PF07535">
    <property type="entry name" value="zf-DBF"/>
    <property type="match status" value="1"/>
</dbReference>
<feature type="region of interest" description="Disordered" evidence="5">
    <location>
        <begin position="1078"/>
        <end position="1097"/>
    </location>
</feature>
<accession>A0A1B7TCI8</accession>
<dbReference type="FunFam" id="6.10.250.3410:FF:000001">
    <property type="entry name" value="Protein DBF4 homolog A"/>
    <property type="match status" value="1"/>
</dbReference>
<evidence type="ECO:0000256" key="2">
    <source>
        <dbReference type="ARBA" id="ARBA00022771"/>
    </source>
</evidence>
<feature type="region of interest" description="Disordered" evidence="5">
    <location>
        <begin position="214"/>
        <end position="282"/>
    </location>
</feature>
<keyword evidence="3" id="KW-0862">Zinc</keyword>
<feature type="compositionally biased region" description="Acidic residues" evidence="5">
    <location>
        <begin position="261"/>
        <end position="273"/>
    </location>
</feature>
<comment type="caution">
    <text evidence="7">The sequence shown here is derived from an EMBL/GenBank/DDBJ whole genome shotgun (WGS) entry which is preliminary data.</text>
</comment>
<feature type="compositionally biased region" description="Low complexity" evidence="5">
    <location>
        <begin position="1078"/>
        <end position="1090"/>
    </location>
</feature>
<feature type="compositionally biased region" description="Acidic residues" evidence="5">
    <location>
        <begin position="136"/>
        <end position="146"/>
    </location>
</feature>
<dbReference type="InterPro" id="IPR036420">
    <property type="entry name" value="BRCT_dom_sf"/>
</dbReference>
<dbReference type="InterPro" id="IPR013939">
    <property type="entry name" value="Regulatory_Dfp1/Him1"/>
</dbReference>
<dbReference type="GO" id="GO:0005634">
    <property type="term" value="C:nucleus"/>
    <property type="evidence" value="ECO:0007669"/>
    <property type="project" value="UniProtKB-ARBA"/>
</dbReference>
<feature type="compositionally biased region" description="Polar residues" evidence="5">
    <location>
        <begin position="219"/>
        <end position="236"/>
    </location>
</feature>
<feature type="compositionally biased region" description="Low complexity" evidence="5">
    <location>
        <begin position="1004"/>
        <end position="1022"/>
    </location>
</feature>
<reference evidence="8" key="1">
    <citation type="journal article" date="2016" name="Proc. Natl. Acad. Sci. U.S.A.">
        <title>Comparative genomics of biotechnologically important yeasts.</title>
        <authorList>
            <person name="Riley R."/>
            <person name="Haridas S."/>
            <person name="Wolfe K.H."/>
            <person name="Lopes M.R."/>
            <person name="Hittinger C.T."/>
            <person name="Goeker M."/>
            <person name="Salamov A.A."/>
            <person name="Wisecaver J.H."/>
            <person name="Long T.M."/>
            <person name="Calvey C.H."/>
            <person name="Aerts A.L."/>
            <person name="Barry K.W."/>
            <person name="Choi C."/>
            <person name="Clum A."/>
            <person name="Coughlan A.Y."/>
            <person name="Deshpande S."/>
            <person name="Douglass A.P."/>
            <person name="Hanson S.J."/>
            <person name="Klenk H.-P."/>
            <person name="LaButti K.M."/>
            <person name="Lapidus A."/>
            <person name="Lindquist E.A."/>
            <person name="Lipzen A.M."/>
            <person name="Meier-Kolthoff J.P."/>
            <person name="Ohm R.A."/>
            <person name="Otillar R.P."/>
            <person name="Pangilinan J.L."/>
            <person name="Peng Y."/>
            <person name="Rokas A."/>
            <person name="Rosa C.A."/>
            <person name="Scheuner C."/>
            <person name="Sibirny A.A."/>
            <person name="Slot J.C."/>
            <person name="Stielow J.B."/>
            <person name="Sun H."/>
            <person name="Kurtzman C.P."/>
            <person name="Blackwell M."/>
            <person name="Grigoriev I.V."/>
            <person name="Jeffries T.W."/>
        </authorList>
    </citation>
    <scope>NUCLEOTIDE SEQUENCE [LARGE SCALE GENOMIC DNA]</scope>
    <source>
        <strain evidence="8">NRRL Y-1626</strain>
    </source>
</reference>
<dbReference type="PROSITE" id="PS51265">
    <property type="entry name" value="ZF_DBF4"/>
    <property type="match status" value="1"/>
</dbReference>
<feature type="domain" description="DBF4-type" evidence="6">
    <location>
        <begin position="1095"/>
        <end position="1144"/>
    </location>
</feature>
<dbReference type="AlphaFoldDB" id="A0A1B7TCI8"/>
<dbReference type="OrthoDB" id="3973118at2759"/>
<feature type="region of interest" description="Disordered" evidence="5">
    <location>
        <begin position="124"/>
        <end position="153"/>
    </location>
</feature>
<sequence>MFFDQQSLLQQQLEIEDKISNEKEFNEKFLKSKQQKSPSPSKRKKRTNSNNNSSNNNSPIKNIFKPKNLIEEQKKIIAMEEKQFADNNNDVKQNISEKLVELRDNVIIEQMKLIEKNEDLVIQQSSEDTDVTLSEREDEEEEEEEEEKRKEELIQKKVQRKKELIKEEEEIIKIKISRKRLLEQQKMEERVIQKRIQEERQKYFQKQLELEKLKEKENQYPNNFQKTPHSNNYTDENATDENATDENATDENATDDGTSKEEEDFSTEDEEEYESKNNTNPLFSERLNMIQIQKQTSILQRDSNFIEEEEVEEEKEEDIKPLRTLENDGVKTTPRKGKPQIFLGGLKKTESYAKLEAYKETIKRQKLAIFNNERVKINHNNLTPPLKTPINKDDSNQDASESINLLLERKKLVLQNTDSSSIKKDDNELSGISLENKKPTFKIPKVNLQLQNVSLKRTNDGQIQPPTLKRTRSIDGAKLRSITNILPLQQQQASSSSKEQVAKKIVKENIPAIQQKSEQINLLNSVALAKKEQMFQKKLLGSKASFLPINNNNSGSSTTTTNTAVASVATTTNNNNNSSGSGNSSLDSLKWKNSWRAVMAESKLITILKDSEMALNSEEERLLSVVQAGFRSLGASLTATLDSKTFILVTVGELYESKSCLNVLRLAERMNCKIWNMQKAKRFFKHLDINVEEMEKEFDTMRFIDYAKYTIPVNYKLLEQTKQQQSPITVAQNKNQQQINPSLANNGATATTGTTTSVVTGNNGGKLTEYLNMESKYGHLDRDTTARREDHHYFAEDKPHLYIYFRNQQFAPVVSMEWKCPTTEEDVYKEKNDLDSLPYPTIKYSYNGRSPFVKRDKEEIAYQRSHELNQRKRSFEEMEDCLINGHEISRNLIKQRYERDLAKEDYALLVKRLYSQTSTPRPDNDLYLFDKYYSKKLKKWVPYKNTLSQAFPLEKYDEKRDYAILNAHQTEVDLQEQTNTTVTTSTSQQQQQQSQLKPLSPLGNKTNNHTTTTTINNNNGNTTIYEDTLTQTRNKEIRASGVFIPTNTGTGTGPGTGNGLAPVKASIVSTQMKLLQKRQIQQQQQQQQRKTGNGAGRTAGYCEGCRMKYDGLEKHVKSEKHRSYALSKEIFAGIDSLIEKLHSKK</sequence>
<feature type="compositionally biased region" description="Low complexity" evidence="5">
    <location>
        <begin position="48"/>
        <end position="66"/>
    </location>
</feature>
<evidence type="ECO:0000256" key="1">
    <source>
        <dbReference type="ARBA" id="ARBA00022723"/>
    </source>
</evidence>
<dbReference type="SMART" id="SM00586">
    <property type="entry name" value="ZnF_DBF"/>
    <property type="match status" value="1"/>
</dbReference>
<dbReference type="Gene3D" id="3.40.50.10190">
    <property type="entry name" value="BRCT domain"/>
    <property type="match status" value="1"/>
</dbReference>
<evidence type="ECO:0000259" key="6">
    <source>
        <dbReference type="PROSITE" id="PS51265"/>
    </source>
</evidence>
<evidence type="ECO:0000313" key="8">
    <source>
        <dbReference type="Proteomes" id="UP000092321"/>
    </source>
</evidence>
<evidence type="ECO:0000256" key="3">
    <source>
        <dbReference type="ARBA" id="ARBA00022833"/>
    </source>
</evidence>
<feature type="compositionally biased region" description="Low complexity" evidence="5">
    <location>
        <begin position="977"/>
        <end position="995"/>
    </location>
</feature>
<keyword evidence="8" id="KW-1185">Reference proteome</keyword>
<name>A0A1B7TCI8_9ASCO</name>
<dbReference type="InterPro" id="IPR006572">
    <property type="entry name" value="Znf_DBF"/>
</dbReference>
<feature type="region of interest" description="Disordered" evidence="5">
    <location>
        <begin position="29"/>
        <end position="66"/>
    </location>
</feature>
<dbReference type="InterPro" id="IPR038545">
    <property type="entry name" value="Znf_DBF_sf"/>
</dbReference>
<protein>
    <recommendedName>
        <fullName evidence="6">DBF4-type domain-containing protein</fullName>
    </recommendedName>
</protein>
<organism evidence="7 8">
    <name type="scientific">Hanseniaspora valbyensis NRRL Y-1626</name>
    <dbReference type="NCBI Taxonomy" id="766949"/>
    <lineage>
        <taxon>Eukaryota</taxon>
        <taxon>Fungi</taxon>
        <taxon>Dikarya</taxon>
        <taxon>Ascomycota</taxon>
        <taxon>Saccharomycotina</taxon>
        <taxon>Saccharomycetes</taxon>
        <taxon>Saccharomycodales</taxon>
        <taxon>Saccharomycodaceae</taxon>
        <taxon>Hanseniaspora</taxon>
    </lineage>
</organism>
<evidence type="ECO:0000313" key="7">
    <source>
        <dbReference type="EMBL" id="OBA26454.1"/>
    </source>
</evidence>
<dbReference type="GO" id="GO:0003676">
    <property type="term" value="F:nucleic acid binding"/>
    <property type="evidence" value="ECO:0007669"/>
    <property type="project" value="InterPro"/>
</dbReference>
<keyword evidence="1" id="KW-0479">Metal-binding</keyword>